<evidence type="ECO:0000313" key="5">
    <source>
        <dbReference type="RefSeq" id="XP_038845776.1"/>
    </source>
</evidence>
<reference evidence="5" key="1">
    <citation type="submission" date="2025-08" db="UniProtKB">
        <authorList>
            <consortium name="RefSeq"/>
        </authorList>
    </citation>
    <scope>IDENTIFICATION</scope>
    <source>
        <tissue evidence="5">White muscle</tissue>
    </source>
</reference>
<proteinExistence type="inferred from homology"/>
<accession>A0A8U0UBG3</accession>
<dbReference type="SUPFAM" id="SSF49764">
    <property type="entry name" value="HSP20-like chaperones"/>
    <property type="match status" value="1"/>
</dbReference>
<dbReference type="InterPro" id="IPR008978">
    <property type="entry name" value="HSP20-like_chaperone"/>
</dbReference>
<sequence>MADHNKVLPRPLFRRDVNWDPFREWTQPSHMIMEKDFGLPPFLDPGNVSWIDWARNTLASSSWPGYTRYPLFSLSTVLPAAVAPQTSARLQRQLSGGVSEIRTGQGSWRITLDVNHFSPEEISIKTKGGFLEIAGQHDEREDEHGSVSRCFIRKYKLLPGVDLQHISSSLSGEGVLLVEAPLPGSATTILPSDMVIPIQIKHEQEGKE</sequence>
<dbReference type="Proteomes" id="UP000808372">
    <property type="component" value="Chromosome 3"/>
</dbReference>
<dbReference type="RefSeq" id="XP_038845776.1">
    <property type="nucleotide sequence ID" value="XM_038989848.1"/>
</dbReference>
<evidence type="ECO:0000259" key="3">
    <source>
        <dbReference type="PROSITE" id="PS01031"/>
    </source>
</evidence>
<dbReference type="InterPro" id="IPR001436">
    <property type="entry name" value="Alpha-crystallin/sHSP_animal"/>
</dbReference>
<dbReference type="AlphaFoldDB" id="A0A8U0UBG3"/>
<gene>
    <name evidence="5" type="primary">LOC120045029</name>
</gene>
<keyword evidence="4" id="KW-1185">Reference proteome</keyword>
<name>A0A8U0UBG3_SALNM</name>
<dbReference type="PANTHER" id="PTHR45640:SF7">
    <property type="entry name" value="HEAT SHOCK PROTEIN BETA-1"/>
    <property type="match status" value="1"/>
</dbReference>
<organism evidence="4 5">
    <name type="scientific">Salvelinus namaycush</name>
    <name type="common">Lake trout</name>
    <name type="synonym">Salmo namaycush</name>
    <dbReference type="NCBI Taxonomy" id="8040"/>
    <lineage>
        <taxon>Eukaryota</taxon>
        <taxon>Metazoa</taxon>
        <taxon>Chordata</taxon>
        <taxon>Craniata</taxon>
        <taxon>Vertebrata</taxon>
        <taxon>Euteleostomi</taxon>
        <taxon>Actinopterygii</taxon>
        <taxon>Neopterygii</taxon>
        <taxon>Teleostei</taxon>
        <taxon>Protacanthopterygii</taxon>
        <taxon>Salmoniformes</taxon>
        <taxon>Salmonidae</taxon>
        <taxon>Salmoninae</taxon>
        <taxon>Salvelinus</taxon>
    </lineage>
</organism>
<dbReference type="GO" id="GO:0005737">
    <property type="term" value="C:cytoplasm"/>
    <property type="evidence" value="ECO:0007669"/>
    <property type="project" value="TreeGrafter"/>
</dbReference>
<dbReference type="Pfam" id="PF00011">
    <property type="entry name" value="HSP20"/>
    <property type="match status" value="1"/>
</dbReference>
<evidence type="ECO:0000256" key="1">
    <source>
        <dbReference type="PROSITE-ProRule" id="PRU00285"/>
    </source>
</evidence>
<dbReference type="PROSITE" id="PS01031">
    <property type="entry name" value="SHSP"/>
    <property type="match status" value="1"/>
</dbReference>
<feature type="domain" description="SHSP" evidence="3">
    <location>
        <begin position="89"/>
        <end position="201"/>
    </location>
</feature>
<dbReference type="GO" id="GO:0009408">
    <property type="term" value="P:response to heat"/>
    <property type="evidence" value="ECO:0007669"/>
    <property type="project" value="TreeGrafter"/>
</dbReference>
<dbReference type="GeneID" id="120045029"/>
<dbReference type="PANTHER" id="PTHR45640">
    <property type="entry name" value="HEAT SHOCK PROTEIN HSP-12.2-RELATED"/>
    <property type="match status" value="1"/>
</dbReference>
<dbReference type="PRINTS" id="PR00299">
    <property type="entry name" value="ACRYSTALLIN"/>
</dbReference>
<dbReference type="GO" id="GO:0043066">
    <property type="term" value="P:negative regulation of apoptotic process"/>
    <property type="evidence" value="ECO:0007669"/>
    <property type="project" value="TreeGrafter"/>
</dbReference>
<dbReference type="KEGG" id="snh:120045029"/>
<evidence type="ECO:0000256" key="2">
    <source>
        <dbReference type="RuleBase" id="RU003616"/>
    </source>
</evidence>
<dbReference type="OrthoDB" id="1431247at2759"/>
<dbReference type="GO" id="GO:0005634">
    <property type="term" value="C:nucleus"/>
    <property type="evidence" value="ECO:0007669"/>
    <property type="project" value="TreeGrafter"/>
</dbReference>
<dbReference type="Gene3D" id="2.60.40.790">
    <property type="match status" value="1"/>
</dbReference>
<dbReference type="GO" id="GO:0051082">
    <property type="term" value="F:unfolded protein binding"/>
    <property type="evidence" value="ECO:0007669"/>
    <property type="project" value="TreeGrafter"/>
</dbReference>
<evidence type="ECO:0000313" key="4">
    <source>
        <dbReference type="Proteomes" id="UP000808372"/>
    </source>
</evidence>
<dbReference type="GO" id="GO:0042026">
    <property type="term" value="P:protein refolding"/>
    <property type="evidence" value="ECO:0007669"/>
    <property type="project" value="TreeGrafter"/>
</dbReference>
<protein>
    <submittedName>
        <fullName evidence="5">Heat shock protein beta-1-like</fullName>
    </submittedName>
</protein>
<dbReference type="InterPro" id="IPR002068">
    <property type="entry name" value="A-crystallin/Hsp20_dom"/>
</dbReference>
<comment type="similarity">
    <text evidence="1 2">Belongs to the small heat shock protein (HSP20) family.</text>
</comment>